<proteinExistence type="predicted"/>
<feature type="transmembrane region" description="Helical" evidence="1">
    <location>
        <begin position="454"/>
        <end position="474"/>
    </location>
</feature>
<sequence>MVIKGSQMGVWNTTPGAIFLFFVLAGVLNALLSVVGFRWALDRSELAVVYIMLLVANTLPARGFAAYVPAVATGATYYASPENDWQTHVLPYLPTWSTIQDERAVRQYYEGAGVDGRIPWDVWAGPLLYWLLFGLALYLVMICLMVILRRQWADRERLVYPMMQLPMHMLGDEPEGRTSAILPFFRQWSMWVGFLVPALIATINALHDYVHYIPAITTNFGVVPLFRESITVSFTLSFTLLGFSFLISRNIAAGLVFFYLINVVEQGLFRMLGVQIDPGPVGAFGHYAHPVIIYQAMGGMVVLVLLGLYNGRRHLRDVWNKALGIDTTVRDDDEMLSYRQAVLGLAGGVLVMTLWLWRAGLPLWIVPLLLFACFVVFLTISRVVVEGGVAVMFPPITGPDVTAAALGTRALGSSGVASVSSSYVWGTDVLILLMTSCANGLKLADRFVQRKRRLFWAMTATIVITLVVSLYMRLDAG</sequence>
<feature type="non-terminal residue" evidence="3">
    <location>
        <position position="477"/>
    </location>
</feature>
<feature type="transmembrane region" description="Helical" evidence="1">
    <location>
        <begin position="340"/>
        <end position="357"/>
    </location>
</feature>
<evidence type="ECO:0000313" key="3">
    <source>
        <dbReference type="EMBL" id="SVB04469.1"/>
    </source>
</evidence>
<feature type="domain" description="DUF6785" evidence="2">
    <location>
        <begin position="2"/>
        <end position="475"/>
    </location>
</feature>
<gene>
    <name evidence="3" type="ORF">METZ01_LOCUS157323</name>
</gene>
<feature type="transmembrane region" description="Helical" evidence="1">
    <location>
        <begin position="48"/>
        <end position="68"/>
    </location>
</feature>
<feature type="transmembrane region" description="Helical" evidence="1">
    <location>
        <begin position="17"/>
        <end position="41"/>
    </location>
</feature>
<keyword evidence="1" id="KW-0812">Transmembrane</keyword>
<evidence type="ECO:0000256" key="1">
    <source>
        <dbReference type="SAM" id="Phobius"/>
    </source>
</evidence>
<dbReference type="InterPro" id="IPR046712">
    <property type="entry name" value="DUF6785"/>
</dbReference>
<dbReference type="Pfam" id="PF20581">
    <property type="entry name" value="DUF6785"/>
    <property type="match status" value="1"/>
</dbReference>
<feature type="transmembrane region" description="Helical" evidence="1">
    <location>
        <begin position="184"/>
        <end position="203"/>
    </location>
</feature>
<name>A0A382ASR6_9ZZZZ</name>
<keyword evidence="1" id="KW-1133">Transmembrane helix</keyword>
<reference evidence="3" key="1">
    <citation type="submission" date="2018-05" db="EMBL/GenBank/DDBJ databases">
        <authorList>
            <person name="Lanie J.A."/>
            <person name="Ng W.-L."/>
            <person name="Kazmierczak K.M."/>
            <person name="Andrzejewski T.M."/>
            <person name="Davidsen T.M."/>
            <person name="Wayne K.J."/>
            <person name="Tettelin H."/>
            <person name="Glass J.I."/>
            <person name="Rusch D."/>
            <person name="Podicherti R."/>
            <person name="Tsui H.-C.T."/>
            <person name="Winkler M.E."/>
        </authorList>
    </citation>
    <scope>NUCLEOTIDE SEQUENCE</scope>
</reference>
<organism evidence="3">
    <name type="scientific">marine metagenome</name>
    <dbReference type="NCBI Taxonomy" id="408172"/>
    <lineage>
        <taxon>unclassified sequences</taxon>
        <taxon>metagenomes</taxon>
        <taxon>ecological metagenomes</taxon>
    </lineage>
</organism>
<feature type="transmembrane region" description="Helical" evidence="1">
    <location>
        <begin position="292"/>
        <end position="311"/>
    </location>
</feature>
<protein>
    <recommendedName>
        <fullName evidence="2">DUF6785 domain-containing protein</fullName>
    </recommendedName>
</protein>
<evidence type="ECO:0000259" key="2">
    <source>
        <dbReference type="Pfam" id="PF20581"/>
    </source>
</evidence>
<accession>A0A382ASR6</accession>
<dbReference type="AlphaFoldDB" id="A0A382ASR6"/>
<feature type="transmembrane region" description="Helical" evidence="1">
    <location>
        <begin position="127"/>
        <end position="148"/>
    </location>
</feature>
<dbReference type="EMBL" id="UINC01026650">
    <property type="protein sequence ID" value="SVB04469.1"/>
    <property type="molecule type" value="Genomic_DNA"/>
</dbReference>
<keyword evidence="1" id="KW-0472">Membrane</keyword>
<feature type="transmembrane region" description="Helical" evidence="1">
    <location>
        <begin position="363"/>
        <end position="385"/>
    </location>
</feature>